<dbReference type="RefSeq" id="WP_063073734.1">
    <property type="nucleotide sequence ID" value="NZ_CAXOLF010000014.1"/>
</dbReference>
<proteinExistence type="predicted"/>
<organism evidence="1 2">
    <name type="scientific">Proteus mirabilis</name>
    <dbReference type="NCBI Taxonomy" id="584"/>
    <lineage>
        <taxon>Bacteria</taxon>
        <taxon>Pseudomonadati</taxon>
        <taxon>Pseudomonadota</taxon>
        <taxon>Gammaproteobacteria</taxon>
        <taxon>Enterobacterales</taxon>
        <taxon>Morganellaceae</taxon>
        <taxon>Proteus</taxon>
    </lineage>
</organism>
<dbReference type="Proteomes" id="UP000251485">
    <property type="component" value="Unassembled WGS sequence"/>
</dbReference>
<dbReference type="Pfam" id="PF11753">
    <property type="entry name" value="DUF3310"/>
    <property type="match status" value="1"/>
</dbReference>
<evidence type="ECO:0000313" key="1">
    <source>
        <dbReference type="EMBL" id="SPY93759.1"/>
    </source>
</evidence>
<name>A0A2X2DDG7_PROMI</name>
<dbReference type="AlphaFoldDB" id="A0A2X2DDG7"/>
<reference evidence="1 2" key="1">
    <citation type="submission" date="2018-06" db="EMBL/GenBank/DDBJ databases">
        <authorList>
            <consortium name="Pathogen Informatics"/>
            <person name="Doyle S."/>
        </authorList>
    </citation>
    <scope>NUCLEOTIDE SEQUENCE [LARGE SCALE GENOMIC DNA]</scope>
    <source>
        <strain evidence="1 2">NCTC10975</strain>
    </source>
</reference>
<accession>A0A2X2DDG7</accession>
<evidence type="ECO:0000313" key="2">
    <source>
        <dbReference type="Proteomes" id="UP000251485"/>
    </source>
</evidence>
<dbReference type="InterPro" id="IPR021739">
    <property type="entry name" value="SaV-like"/>
</dbReference>
<dbReference type="EMBL" id="UAUE01000001">
    <property type="protein sequence ID" value="SPY93759.1"/>
    <property type="molecule type" value="Genomic_DNA"/>
</dbReference>
<gene>
    <name evidence="1" type="ORF">NCTC10975_00082</name>
</gene>
<protein>
    <submittedName>
        <fullName evidence="1">Protein of unknwon function (DUF3310)</fullName>
    </submittedName>
</protein>
<sequence>MTDNVNNPPHYASGDIECIDAIKASMTKEAFLGYLKGNIQKYVWRYEKKINPVEDLKKARWYMSRLVEEVETEK</sequence>